<dbReference type="RefSeq" id="WP_118109729.1">
    <property type="nucleotide sequence ID" value="NZ_DBFJSD010000092.1"/>
</dbReference>
<keyword evidence="1" id="KW-0378">Hydrolase</keyword>
<reference evidence="1 2" key="1">
    <citation type="submission" date="2018-08" db="EMBL/GenBank/DDBJ databases">
        <title>A genome reference for cultivated species of the human gut microbiota.</title>
        <authorList>
            <person name="Zou Y."/>
            <person name="Xue W."/>
            <person name="Luo G."/>
        </authorList>
    </citation>
    <scope>NUCLEOTIDE SEQUENCE [LARGE SCALE GENOMIC DNA]</scope>
    <source>
        <strain evidence="1 2">AF28-15</strain>
    </source>
</reference>
<dbReference type="GO" id="GO:0005829">
    <property type="term" value="C:cytosol"/>
    <property type="evidence" value="ECO:0007669"/>
    <property type="project" value="TreeGrafter"/>
</dbReference>
<dbReference type="SFLD" id="SFLDS00003">
    <property type="entry name" value="Haloacid_Dehalogenase"/>
    <property type="match status" value="1"/>
</dbReference>
<dbReference type="NCBIfam" id="TIGR01484">
    <property type="entry name" value="HAD-SF-IIB"/>
    <property type="match status" value="1"/>
</dbReference>
<dbReference type="InterPro" id="IPR006379">
    <property type="entry name" value="HAD-SF_hydro_IIB"/>
</dbReference>
<protein>
    <submittedName>
        <fullName evidence="1">HAD-IIB family hydrolase</fullName>
    </submittedName>
</protein>
<dbReference type="Pfam" id="PF08282">
    <property type="entry name" value="Hydrolase_3"/>
    <property type="match status" value="1"/>
</dbReference>
<dbReference type="InterPro" id="IPR023214">
    <property type="entry name" value="HAD_sf"/>
</dbReference>
<dbReference type="GO" id="GO:0016791">
    <property type="term" value="F:phosphatase activity"/>
    <property type="evidence" value="ECO:0007669"/>
    <property type="project" value="TreeGrafter"/>
</dbReference>
<organism evidence="1 2">
    <name type="scientific">Roseburia inulinivorans</name>
    <dbReference type="NCBI Taxonomy" id="360807"/>
    <lineage>
        <taxon>Bacteria</taxon>
        <taxon>Bacillati</taxon>
        <taxon>Bacillota</taxon>
        <taxon>Clostridia</taxon>
        <taxon>Lachnospirales</taxon>
        <taxon>Lachnospiraceae</taxon>
        <taxon>Roseburia</taxon>
    </lineage>
</organism>
<dbReference type="InterPro" id="IPR036412">
    <property type="entry name" value="HAD-like_sf"/>
</dbReference>
<comment type="caution">
    <text evidence="1">The sequence shown here is derived from an EMBL/GenBank/DDBJ whole genome shotgun (WGS) entry which is preliminary data.</text>
</comment>
<name>A0A3R5YX04_9FIRM</name>
<dbReference type="SFLD" id="SFLDG01140">
    <property type="entry name" value="C2.B:_Phosphomannomutase_and_P"/>
    <property type="match status" value="1"/>
</dbReference>
<dbReference type="Gene3D" id="3.30.1240.10">
    <property type="match status" value="1"/>
</dbReference>
<sequence length="264" mass="29451">MKKIAFFDIDGTLTSEIDGSIPQSAITAIRKARANGNLMFLNTGRCIQNVEPRFQEVGFDGFVCGCGTDIYCGGKNLLHVTQSHEITMELLKAARDTNVDIVFESSTAVAYDPVRPVIHPDAVAQYDAFVKRGYTMPTDLESPDFICDKFVIWFQDKEQLQAFRKISDVHFNCIDRGGTFREFVPHGYSKATGIQFVLDHYNLSKEDAYAFGDSNNDLPMLSYLPNSVAMGNAYPASLFDRVSFVTKKASEDGIAFALEHFSFL</sequence>
<dbReference type="Proteomes" id="UP000283738">
    <property type="component" value="Unassembled WGS sequence"/>
</dbReference>
<dbReference type="SUPFAM" id="SSF56784">
    <property type="entry name" value="HAD-like"/>
    <property type="match status" value="1"/>
</dbReference>
<dbReference type="EMBL" id="QRTF01000013">
    <property type="protein sequence ID" value="RGQ50046.1"/>
    <property type="molecule type" value="Genomic_DNA"/>
</dbReference>
<evidence type="ECO:0000313" key="2">
    <source>
        <dbReference type="Proteomes" id="UP000283738"/>
    </source>
</evidence>
<proteinExistence type="predicted"/>
<dbReference type="PANTHER" id="PTHR10000">
    <property type="entry name" value="PHOSPHOSERINE PHOSPHATASE"/>
    <property type="match status" value="1"/>
</dbReference>
<evidence type="ECO:0000313" key="1">
    <source>
        <dbReference type="EMBL" id="RGQ50046.1"/>
    </source>
</evidence>
<dbReference type="GO" id="GO:0000287">
    <property type="term" value="F:magnesium ion binding"/>
    <property type="evidence" value="ECO:0007669"/>
    <property type="project" value="TreeGrafter"/>
</dbReference>
<accession>A0A3R5YX04</accession>
<dbReference type="PANTHER" id="PTHR10000:SF25">
    <property type="entry name" value="PHOSPHATASE YKRA-RELATED"/>
    <property type="match status" value="1"/>
</dbReference>
<dbReference type="AlphaFoldDB" id="A0A3R5YX04"/>
<gene>
    <name evidence="1" type="ORF">DWY96_07680</name>
</gene>
<dbReference type="Gene3D" id="3.40.50.1000">
    <property type="entry name" value="HAD superfamily/HAD-like"/>
    <property type="match status" value="1"/>
</dbReference>